<dbReference type="PANTHER" id="PTHR47942">
    <property type="entry name" value="TETRATRICOPEPTIDE REPEAT (TPR)-LIKE SUPERFAMILY PROTEIN-RELATED"/>
    <property type="match status" value="1"/>
</dbReference>
<evidence type="ECO:0000256" key="1">
    <source>
        <dbReference type="ARBA" id="ARBA00022737"/>
    </source>
</evidence>
<dbReference type="InterPro" id="IPR051222">
    <property type="entry name" value="PPR/CCM1_RNA-binding"/>
</dbReference>
<evidence type="ECO:0000313" key="3">
    <source>
        <dbReference type="EMBL" id="KAI0507404.1"/>
    </source>
</evidence>
<dbReference type="Proteomes" id="UP000829196">
    <property type="component" value="Unassembled WGS sequence"/>
</dbReference>
<evidence type="ECO:0000256" key="2">
    <source>
        <dbReference type="PROSITE-ProRule" id="PRU00708"/>
    </source>
</evidence>
<dbReference type="EMBL" id="JAGYWB010000010">
    <property type="protein sequence ID" value="KAI0507404.1"/>
    <property type="molecule type" value="Genomic_DNA"/>
</dbReference>
<dbReference type="NCBIfam" id="TIGR00756">
    <property type="entry name" value="PPR"/>
    <property type="match status" value="1"/>
</dbReference>
<gene>
    <name evidence="3" type="ORF">KFK09_013529</name>
</gene>
<dbReference type="PANTHER" id="PTHR47942:SF63">
    <property type="entry name" value="PENTATRICOPEPTIDE REPEAT-CONTAINING PROTEIN"/>
    <property type="match status" value="1"/>
</dbReference>
<sequence>MLLSLKQQYGVVEERLFCLLHKCRLIDHLFQIQCQVIIHGLLQNRQLAPKAAIAYFETGNLASARQLFDQILQPGTVLWNVMLKGYTEAGLHKDTLRLFSQMKRRDHILNLEIWLLLRSSSLGCRYGMSNLGILFYLAMPLGQILELVSGSLQSCLIGICSHGMG</sequence>
<evidence type="ECO:0000313" key="4">
    <source>
        <dbReference type="Proteomes" id="UP000829196"/>
    </source>
</evidence>
<dbReference type="SMR" id="A0A8T3B917"/>
<accession>A0A8T3B917</accession>
<dbReference type="PROSITE" id="PS51375">
    <property type="entry name" value="PPR"/>
    <property type="match status" value="1"/>
</dbReference>
<dbReference type="InterPro" id="IPR011990">
    <property type="entry name" value="TPR-like_helical_dom_sf"/>
</dbReference>
<feature type="repeat" description="PPR" evidence="2">
    <location>
        <begin position="75"/>
        <end position="109"/>
    </location>
</feature>
<evidence type="ECO:0008006" key="5">
    <source>
        <dbReference type="Google" id="ProtNLM"/>
    </source>
</evidence>
<dbReference type="OrthoDB" id="1937829at2759"/>
<keyword evidence="4" id="KW-1185">Reference proteome</keyword>
<dbReference type="AlphaFoldDB" id="A0A8T3B917"/>
<organism evidence="3 4">
    <name type="scientific">Dendrobium nobile</name>
    <name type="common">Orchid</name>
    <dbReference type="NCBI Taxonomy" id="94219"/>
    <lineage>
        <taxon>Eukaryota</taxon>
        <taxon>Viridiplantae</taxon>
        <taxon>Streptophyta</taxon>
        <taxon>Embryophyta</taxon>
        <taxon>Tracheophyta</taxon>
        <taxon>Spermatophyta</taxon>
        <taxon>Magnoliopsida</taxon>
        <taxon>Liliopsida</taxon>
        <taxon>Asparagales</taxon>
        <taxon>Orchidaceae</taxon>
        <taxon>Epidendroideae</taxon>
        <taxon>Malaxideae</taxon>
        <taxon>Dendrobiinae</taxon>
        <taxon>Dendrobium</taxon>
    </lineage>
</organism>
<proteinExistence type="predicted"/>
<name>A0A8T3B917_DENNO</name>
<dbReference type="Gene3D" id="1.25.40.10">
    <property type="entry name" value="Tetratricopeptide repeat domain"/>
    <property type="match status" value="1"/>
</dbReference>
<comment type="caution">
    <text evidence="3">The sequence shown here is derived from an EMBL/GenBank/DDBJ whole genome shotgun (WGS) entry which is preliminary data.</text>
</comment>
<reference evidence="3" key="1">
    <citation type="journal article" date="2022" name="Front. Genet.">
        <title>Chromosome-Scale Assembly of the Dendrobium nobile Genome Provides Insights Into the Molecular Mechanism of the Biosynthesis of the Medicinal Active Ingredient of Dendrobium.</title>
        <authorList>
            <person name="Xu Q."/>
            <person name="Niu S.-C."/>
            <person name="Li K.-L."/>
            <person name="Zheng P.-J."/>
            <person name="Zhang X.-J."/>
            <person name="Jia Y."/>
            <person name="Liu Y."/>
            <person name="Niu Y.-X."/>
            <person name="Yu L.-H."/>
            <person name="Chen D.-F."/>
            <person name="Zhang G.-Q."/>
        </authorList>
    </citation>
    <scope>NUCLEOTIDE SEQUENCE</scope>
    <source>
        <tissue evidence="3">Leaf</tissue>
    </source>
</reference>
<dbReference type="InterPro" id="IPR002885">
    <property type="entry name" value="PPR_rpt"/>
</dbReference>
<protein>
    <recommendedName>
        <fullName evidence="5">Pentatricopeptide repeat-containing protein</fullName>
    </recommendedName>
</protein>
<keyword evidence="1" id="KW-0677">Repeat</keyword>
<dbReference type="Pfam" id="PF01535">
    <property type="entry name" value="PPR"/>
    <property type="match status" value="1"/>
</dbReference>